<evidence type="ECO:0000259" key="3">
    <source>
        <dbReference type="PROSITE" id="PS50977"/>
    </source>
</evidence>
<dbReference type="InterPro" id="IPR039536">
    <property type="entry name" value="TetR_C_Proteobacteria"/>
</dbReference>
<feature type="domain" description="HTH tetR-type" evidence="3">
    <location>
        <begin position="6"/>
        <end position="66"/>
    </location>
</feature>
<dbReference type="RefSeq" id="WP_289831236.1">
    <property type="nucleotide sequence ID" value="NZ_JAUEDK010000037.1"/>
</dbReference>
<keyword evidence="1 2" id="KW-0238">DNA-binding</keyword>
<dbReference type="PRINTS" id="PR00455">
    <property type="entry name" value="HTHTETR"/>
</dbReference>
<dbReference type="SUPFAM" id="SSF46689">
    <property type="entry name" value="Homeodomain-like"/>
    <property type="match status" value="1"/>
</dbReference>
<evidence type="ECO:0000256" key="1">
    <source>
        <dbReference type="ARBA" id="ARBA00023125"/>
    </source>
</evidence>
<accession>A0ABT7XS91</accession>
<protein>
    <submittedName>
        <fullName evidence="4">TetR/AcrR family transcriptional regulator</fullName>
    </submittedName>
</protein>
<keyword evidence="5" id="KW-1185">Reference proteome</keyword>
<sequence length="203" mass="22405">MRMKSENRRLKIVAVAAEVFQERGYEATSMSEITTRVGGSKATIYSYFASKEELFLAVVKGWAEERMMQAFGSLQPSDDLTATLQSFGERFLRNVLSPDLIIVRSIVMGEGARSGIGKLFFESGPAEGWGRLAHFLAGVMEAGRLRQGKPWRAARHLINLLEADFLESFITGATEPPSDEQIVESVEESVRVFMNGYSAAASP</sequence>
<dbReference type="PANTHER" id="PTHR30055:SF119">
    <property type="entry name" value="NALC"/>
    <property type="match status" value="1"/>
</dbReference>
<dbReference type="Gene3D" id="1.10.10.60">
    <property type="entry name" value="Homeodomain-like"/>
    <property type="match status" value="1"/>
</dbReference>
<gene>
    <name evidence="4" type="ORF">QU481_17080</name>
</gene>
<dbReference type="PANTHER" id="PTHR30055">
    <property type="entry name" value="HTH-TYPE TRANSCRIPTIONAL REGULATOR RUTR"/>
    <property type="match status" value="1"/>
</dbReference>
<feature type="DNA-binding region" description="H-T-H motif" evidence="2">
    <location>
        <begin position="29"/>
        <end position="48"/>
    </location>
</feature>
<dbReference type="PROSITE" id="PS50977">
    <property type="entry name" value="HTH_TETR_2"/>
    <property type="match status" value="1"/>
</dbReference>
<organism evidence="4 5">
    <name type="scientific">Crenobacter oryzisoli</name>
    <dbReference type="NCBI Taxonomy" id="3056844"/>
    <lineage>
        <taxon>Bacteria</taxon>
        <taxon>Pseudomonadati</taxon>
        <taxon>Pseudomonadota</taxon>
        <taxon>Betaproteobacteria</taxon>
        <taxon>Neisseriales</taxon>
        <taxon>Neisseriaceae</taxon>
        <taxon>Crenobacter</taxon>
    </lineage>
</organism>
<evidence type="ECO:0000313" key="5">
    <source>
        <dbReference type="Proteomes" id="UP001168540"/>
    </source>
</evidence>
<comment type="caution">
    <text evidence="4">The sequence shown here is derived from an EMBL/GenBank/DDBJ whole genome shotgun (WGS) entry which is preliminary data.</text>
</comment>
<dbReference type="Gene3D" id="1.10.357.10">
    <property type="entry name" value="Tetracycline Repressor, domain 2"/>
    <property type="match status" value="1"/>
</dbReference>
<proteinExistence type="predicted"/>
<dbReference type="Pfam" id="PF14246">
    <property type="entry name" value="TetR_C_7"/>
    <property type="match status" value="1"/>
</dbReference>
<reference evidence="4" key="1">
    <citation type="submission" date="2023-06" db="EMBL/GenBank/DDBJ databases">
        <authorList>
            <person name="Zhang S."/>
        </authorList>
    </citation>
    <scope>NUCLEOTIDE SEQUENCE</scope>
    <source>
        <strain evidence="4">SG2303</strain>
    </source>
</reference>
<dbReference type="InterPro" id="IPR001647">
    <property type="entry name" value="HTH_TetR"/>
</dbReference>
<evidence type="ECO:0000256" key="2">
    <source>
        <dbReference type="PROSITE-ProRule" id="PRU00335"/>
    </source>
</evidence>
<evidence type="ECO:0000313" key="4">
    <source>
        <dbReference type="EMBL" id="MDN0076583.1"/>
    </source>
</evidence>
<dbReference type="InterPro" id="IPR009057">
    <property type="entry name" value="Homeodomain-like_sf"/>
</dbReference>
<dbReference type="Proteomes" id="UP001168540">
    <property type="component" value="Unassembled WGS sequence"/>
</dbReference>
<dbReference type="EMBL" id="JAUEDK010000037">
    <property type="protein sequence ID" value="MDN0076583.1"/>
    <property type="molecule type" value="Genomic_DNA"/>
</dbReference>
<dbReference type="Pfam" id="PF00440">
    <property type="entry name" value="TetR_N"/>
    <property type="match status" value="1"/>
</dbReference>
<name>A0ABT7XS91_9NEIS</name>
<dbReference type="InterPro" id="IPR050109">
    <property type="entry name" value="HTH-type_TetR-like_transc_reg"/>
</dbReference>